<evidence type="ECO:0000256" key="1">
    <source>
        <dbReference type="SAM" id="SignalP"/>
    </source>
</evidence>
<dbReference type="AlphaFoldDB" id="A0AAV2QY80"/>
<comment type="caution">
    <text evidence="2">The sequence shown here is derived from an EMBL/GenBank/DDBJ whole genome shotgun (WGS) entry which is preliminary data.</text>
</comment>
<keyword evidence="1" id="KW-0732">Signal</keyword>
<name>A0AAV2QY80_MEGNR</name>
<reference evidence="2 3" key="1">
    <citation type="submission" date="2024-05" db="EMBL/GenBank/DDBJ databases">
        <authorList>
            <person name="Wallberg A."/>
        </authorList>
    </citation>
    <scope>NUCLEOTIDE SEQUENCE [LARGE SCALE GENOMIC DNA]</scope>
</reference>
<proteinExistence type="predicted"/>
<keyword evidence="3" id="KW-1185">Reference proteome</keyword>
<dbReference type="EMBL" id="CAXKWB010013299">
    <property type="protein sequence ID" value="CAL4107245.1"/>
    <property type="molecule type" value="Genomic_DNA"/>
</dbReference>
<accession>A0AAV2QY80</accession>
<protein>
    <submittedName>
        <fullName evidence="2">Uncharacterized protein</fullName>
    </submittedName>
</protein>
<feature type="signal peptide" evidence="1">
    <location>
        <begin position="1"/>
        <end position="20"/>
    </location>
</feature>
<dbReference type="Proteomes" id="UP001497623">
    <property type="component" value="Unassembled WGS sequence"/>
</dbReference>
<sequence>MVSATYPMMVLAAVLATAWCQSFSFGTSLGQGAVANTKDLPSFASFSFSATESPLAENLIGSSPCPRGRRGFTCRQQLAKDALTCSQGSCQKCRNCESLGPSEWPGCCRDHFLCCRPLASACQQCDVPQLFPFCEAAFKRCN</sequence>
<evidence type="ECO:0000313" key="2">
    <source>
        <dbReference type="EMBL" id="CAL4107245.1"/>
    </source>
</evidence>
<gene>
    <name evidence="2" type="ORF">MNOR_LOCUS18516</name>
</gene>
<evidence type="ECO:0000313" key="3">
    <source>
        <dbReference type="Proteomes" id="UP001497623"/>
    </source>
</evidence>
<organism evidence="2 3">
    <name type="scientific">Meganyctiphanes norvegica</name>
    <name type="common">Northern krill</name>
    <name type="synonym">Thysanopoda norvegica</name>
    <dbReference type="NCBI Taxonomy" id="48144"/>
    <lineage>
        <taxon>Eukaryota</taxon>
        <taxon>Metazoa</taxon>
        <taxon>Ecdysozoa</taxon>
        <taxon>Arthropoda</taxon>
        <taxon>Crustacea</taxon>
        <taxon>Multicrustacea</taxon>
        <taxon>Malacostraca</taxon>
        <taxon>Eumalacostraca</taxon>
        <taxon>Eucarida</taxon>
        <taxon>Euphausiacea</taxon>
        <taxon>Euphausiidae</taxon>
        <taxon>Meganyctiphanes</taxon>
    </lineage>
</organism>
<feature type="chain" id="PRO_5043988087" evidence="1">
    <location>
        <begin position="21"/>
        <end position="142"/>
    </location>
</feature>